<dbReference type="AlphaFoldDB" id="A0A6J7FL25"/>
<name>A0A6J7FL25_9ZZZZ</name>
<reference evidence="1" key="1">
    <citation type="submission" date="2020-05" db="EMBL/GenBank/DDBJ databases">
        <authorList>
            <person name="Chiriac C."/>
            <person name="Salcher M."/>
            <person name="Ghai R."/>
            <person name="Kavagutti S V."/>
        </authorList>
    </citation>
    <scope>NUCLEOTIDE SEQUENCE</scope>
</reference>
<protein>
    <submittedName>
        <fullName evidence="1">Unannotated protein</fullName>
    </submittedName>
</protein>
<accession>A0A6J7FL25</accession>
<dbReference type="EMBL" id="CAFBLP010000127">
    <property type="protein sequence ID" value="CAB4893550.1"/>
    <property type="molecule type" value="Genomic_DNA"/>
</dbReference>
<proteinExistence type="predicted"/>
<sequence length="119" mass="12622">MHHGCSLGDSKAQHPTRRGLEAAIARVPVVTRGATGLGASLYLVAGQIAVVRHTSVVEALCCSDMGIGERTLEVRALEMLVVGVNADPRQRIDDALRPLRLIACFVGVLDPQDERAALA</sequence>
<gene>
    <name evidence="1" type="ORF">UFOPK3376_03019</name>
</gene>
<evidence type="ECO:0000313" key="1">
    <source>
        <dbReference type="EMBL" id="CAB4893550.1"/>
    </source>
</evidence>
<organism evidence="1">
    <name type="scientific">freshwater metagenome</name>
    <dbReference type="NCBI Taxonomy" id="449393"/>
    <lineage>
        <taxon>unclassified sequences</taxon>
        <taxon>metagenomes</taxon>
        <taxon>ecological metagenomes</taxon>
    </lineage>
</organism>